<dbReference type="EMBL" id="LR796420">
    <property type="protein sequence ID" value="CAB4143037.1"/>
    <property type="molecule type" value="Genomic_DNA"/>
</dbReference>
<feature type="domain" description="Ferritin-like diiron" evidence="1">
    <location>
        <begin position="17"/>
        <end position="160"/>
    </location>
</feature>
<dbReference type="InterPro" id="IPR009078">
    <property type="entry name" value="Ferritin-like_SF"/>
</dbReference>
<dbReference type="PROSITE" id="PS50905">
    <property type="entry name" value="FERRITIN_LIKE"/>
    <property type="match status" value="1"/>
</dbReference>
<proteinExistence type="predicted"/>
<name>A0A6J5MBC7_9CAUD</name>
<organism evidence="2">
    <name type="scientific">uncultured Caudovirales phage</name>
    <dbReference type="NCBI Taxonomy" id="2100421"/>
    <lineage>
        <taxon>Viruses</taxon>
        <taxon>Duplodnaviria</taxon>
        <taxon>Heunggongvirae</taxon>
        <taxon>Uroviricota</taxon>
        <taxon>Caudoviricetes</taxon>
        <taxon>Peduoviridae</taxon>
        <taxon>Maltschvirus</taxon>
        <taxon>Maltschvirus maltsch</taxon>
    </lineage>
</organism>
<evidence type="ECO:0000259" key="1">
    <source>
        <dbReference type="PROSITE" id="PS50905"/>
    </source>
</evidence>
<dbReference type="GO" id="GO:0008199">
    <property type="term" value="F:ferric iron binding"/>
    <property type="evidence" value="ECO:0007669"/>
    <property type="project" value="InterPro"/>
</dbReference>
<dbReference type="Pfam" id="PF00210">
    <property type="entry name" value="Ferritin"/>
    <property type="match status" value="1"/>
</dbReference>
<dbReference type="Gene3D" id="1.20.1260.10">
    <property type="match status" value="1"/>
</dbReference>
<accession>A0A6J5MBC7</accession>
<dbReference type="SUPFAM" id="SSF47240">
    <property type="entry name" value="Ferritin-like"/>
    <property type="match status" value="1"/>
</dbReference>
<dbReference type="InterPro" id="IPR009040">
    <property type="entry name" value="Ferritin-like_diiron"/>
</dbReference>
<gene>
    <name evidence="2" type="ORF">UFOVP449_107</name>
</gene>
<protein>
    <submittedName>
        <fullName evidence="2">Ftn Ferritin-like protein</fullName>
    </submittedName>
</protein>
<sequence length="177" mass="20093">MATNIKALTMAKAINPKVLGSATVALLNDRLFDEYTAHFFYRNATNFCKGVGYNNAAAFFAAEAANELTHAELLQGYMVDWNITPTMPSVKPNIQFAGLIDIVNKAYLLEFDLFEKYNETSQKIFQYDLATFDFLQELREGQTKSVAEYSDLLNAAQIIDPTNLLDILHYEEMYFKV</sequence>
<reference evidence="2" key="1">
    <citation type="submission" date="2020-04" db="EMBL/GenBank/DDBJ databases">
        <authorList>
            <person name="Chiriac C."/>
            <person name="Salcher M."/>
            <person name="Ghai R."/>
            <person name="Kavagutti S V."/>
        </authorList>
    </citation>
    <scope>NUCLEOTIDE SEQUENCE</scope>
</reference>
<evidence type="ECO:0000313" key="2">
    <source>
        <dbReference type="EMBL" id="CAB4143037.1"/>
    </source>
</evidence>
<dbReference type="InterPro" id="IPR012347">
    <property type="entry name" value="Ferritin-like"/>
</dbReference>
<dbReference type="InterPro" id="IPR008331">
    <property type="entry name" value="Ferritin_DPS_dom"/>
</dbReference>